<dbReference type="EMBL" id="BJNV01000078">
    <property type="protein sequence ID" value="GEC97337.1"/>
    <property type="molecule type" value="Genomic_DNA"/>
</dbReference>
<evidence type="ECO:0000313" key="1">
    <source>
        <dbReference type="EMBL" id="GEC97337.1"/>
    </source>
</evidence>
<keyword evidence="2" id="KW-1185">Reference proteome</keyword>
<organism evidence="1 2">
    <name type="scientific">Zoogloea ramigera</name>
    <dbReference type="NCBI Taxonomy" id="350"/>
    <lineage>
        <taxon>Bacteria</taxon>
        <taxon>Pseudomonadati</taxon>
        <taxon>Pseudomonadota</taxon>
        <taxon>Betaproteobacteria</taxon>
        <taxon>Rhodocyclales</taxon>
        <taxon>Zoogloeaceae</taxon>
        <taxon>Zoogloea</taxon>
    </lineage>
</organism>
<comment type="caution">
    <text evidence="1">The sequence shown here is derived from an EMBL/GenBank/DDBJ whole genome shotgun (WGS) entry which is preliminary data.</text>
</comment>
<dbReference type="AlphaFoldDB" id="A0A4Y4D242"/>
<protein>
    <submittedName>
        <fullName evidence="1">Uncharacterized protein</fullName>
    </submittedName>
</protein>
<sequence>MNAATRLAALLDQAGLRHVVHTPAGGAPTATFQLGLPGEAPVAISARLTDPVLQLTAHGLCHAPAALPDTRQLLAINAINARWPLGRLYLGADRHSCEAAVSLLVGAEPLASEWLYLALDGLGDMCRLIRAGALDSGTPEHALDALLAQQRLRLAEAPGGLTLLDVETALTQLGLHYRIADAGETLLLARHESNHPELGIELSKRDRRYLNLIAHHPTAGPLPDVDTLMWQLHQANRRILLGSCIFDPERSLLYHRSTLPLAWAPIDAARVGWLIDHAAAALDLLAPGMGD</sequence>
<name>A0A4Y4D242_ZOORA</name>
<evidence type="ECO:0000313" key="2">
    <source>
        <dbReference type="Proteomes" id="UP000318422"/>
    </source>
</evidence>
<dbReference type="RefSeq" id="WP_141354547.1">
    <property type="nucleotide sequence ID" value="NZ_BJNV01000078.1"/>
</dbReference>
<dbReference type="Proteomes" id="UP000318422">
    <property type="component" value="Unassembled WGS sequence"/>
</dbReference>
<accession>A0A4Y4D242</accession>
<reference evidence="1 2" key="1">
    <citation type="submission" date="2019-06" db="EMBL/GenBank/DDBJ databases">
        <title>Whole genome shotgun sequence of Zoogloea ramigera NBRC 15342.</title>
        <authorList>
            <person name="Hosoyama A."/>
            <person name="Uohara A."/>
            <person name="Ohji S."/>
            <person name="Ichikawa N."/>
        </authorList>
    </citation>
    <scope>NUCLEOTIDE SEQUENCE [LARGE SCALE GENOMIC DNA]</scope>
    <source>
        <strain evidence="1 2">NBRC 15342</strain>
    </source>
</reference>
<proteinExistence type="predicted"/>
<gene>
    <name evidence="1" type="ORF">ZRA01_34100</name>
</gene>